<dbReference type="AlphaFoldDB" id="A0A3N2H6U9"/>
<dbReference type="InterPro" id="IPR029045">
    <property type="entry name" value="ClpP/crotonase-like_dom_sf"/>
</dbReference>
<organism evidence="3 4">
    <name type="scientific">Amycolatopsis thermoflava</name>
    <dbReference type="NCBI Taxonomy" id="84480"/>
    <lineage>
        <taxon>Bacteria</taxon>
        <taxon>Bacillati</taxon>
        <taxon>Actinomycetota</taxon>
        <taxon>Actinomycetes</taxon>
        <taxon>Pseudonocardiales</taxon>
        <taxon>Pseudonocardiaceae</taxon>
        <taxon>Amycolatopsis</taxon>
        <taxon>Amycolatopsis methanolica group</taxon>
    </lineage>
</organism>
<dbReference type="SUPFAM" id="SSF52096">
    <property type="entry name" value="ClpP/crotonase"/>
    <property type="match status" value="1"/>
</dbReference>
<reference evidence="3 4" key="1">
    <citation type="submission" date="2018-11" db="EMBL/GenBank/DDBJ databases">
        <title>Sequencing the genomes of 1000 actinobacteria strains.</title>
        <authorList>
            <person name="Klenk H.-P."/>
        </authorList>
    </citation>
    <scope>NUCLEOTIDE SEQUENCE [LARGE SCALE GENOMIC DNA]</scope>
    <source>
        <strain evidence="3 4">DSM 44348</strain>
    </source>
</reference>
<dbReference type="PANTHER" id="PTHR11941:SF127">
    <property type="entry name" value="ENOYL-COA HYDRATASE ECHA18 (ENOYL HYDRASE) (UNSATURATED ACYL-COA HYDRATASE) (CROTONASE)-RELATED"/>
    <property type="match status" value="1"/>
</dbReference>
<dbReference type="Proteomes" id="UP000274843">
    <property type="component" value="Unassembled WGS sequence"/>
</dbReference>
<dbReference type="GeneID" id="301848332"/>
<evidence type="ECO:0000313" key="4">
    <source>
        <dbReference type="Proteomes" id="UP000274843"/>
    </source>
</evidence>
<comment type="similarity">
    <text evidence="1 2">Belongs to the enoyl-CoA hydratase/isomerase family.</text>
</comment>
<name>A0A3N2H6U9_9PSEU</name>
<evidence type="ECO:0000313" key="3">
    <source>
        <dbReference type="EMBL" id="ROS44646.1"/>
    </source>
</evidence>
<dbReference type="RefSeq" id="WP_123686581.1">
    <property type="nucleotide sequence ID" value="NZ_RKHY01000001.1"/>
</dbReference>
<dbReference type="Gene3D" id="3.90.226.10">
    <property type="entry name" value="2-enoyl-CoA Hydratase, Chain A, domain 1"/>
    <property type="match status" value="1"/>
</dbReference>
<evidence type="ECO:0000256" key="2">
    <source>
        <dbReference type="RuleBase" id="RU003707"/>
    </source>
</evidence>
<dbReference type="PROSITE" id="PS00166">
    <property type="entry name" value="ENOYL_COA_HYDRATASE"/>
    <property type="match status" value="1"/>
</dbReference>
<evidence type="ECO:0000256" key="1">
    <source>
        <dbReference type="ARBA" id="ARBA00005254"/>
    </source>
</evidence>
<proteinExistence type="inferred from homology"/>
<keyword evidence="4" id="KW-1185">Reference proteome</keyword>
<comment type="caution">
    <text evidence="3">The sequence shown here is derived from an EMBL/GenBank/DDBJ whole genome shotgun (WGS) entry which is preliminary data.</text>
</comment>
<accession>A0A3N2H6U9</accession>
<sequence>MSGSTRLDIVDRVALLTISRPEKRNAMSGDMWQALLRHVSRIGETPGIVAVVLRGSGGSFSAGGDLAELSSSDPDHVAAYRHLAETAVLALTELAAPKIAEIDGPCFGAGCSLALACDVRICSPAAHFRIPALGHGLTYEPVFVRRLVQAVGPGPAGLLLYGGERWNADQAAAYGLVDKCAPDPAAAVGQILTWLRGASVEDIVSTAMSIRTATRSR</sequence>
<protein>
    <submittedName>
        <fullName evidence="3">Enoyl-CoA hydratase/carnithine racemase</fullName>
    </submittedName>
</protein>
<dbReference type="InterPro" id="IPR018376">
    <property type="entry name" value="Enoyl-CoA_hyd/isom_CS"/>
</dbReference>
<dbReference type="EMBL" id="RKHY01000001">
    <property type="protein sequence ID" value="ROS44646.1"/>
    <property type="molecule type" value="Genomic_DNA"/>
</dbReference>
<dbReference type="InterPro" id="IPR001753">
    <property type="entry name" value="Enoyl-CoA_hydra/iso"/>
</dbReference>
<dbReference type="Pfam" id="PF00378">
    <property type="entry name" value="ECH_1"/>
    <property type="match status" value="1"/>
</dbReference>
<dbReference type="CDD" id="cd06558">
    <property type="entry name" value="crotonase-like"/>
    <property type="match status" value="1"/>
</dbReference>
<gene>
    <name evidence="3" type="ORF">EDD35_7092</name>
</gene>
<dbReference type="PANTHER" id="PTHR11941">
    <property type="entry name" value="ENOYL-COA HYDRATASE-RELATED"/>
    <property type="match status" value="1"/>
</dbReference>
<dbReference type="GO" id="GO:0003824">
    <property type="term" value="F:catalytic activity"/>
    <property type="evidence" value="ECO:0007669"/>
    <property type="project" value="InterPro"/>
</dbReference>
<dbReference type="GO" id="GO:0006635">
    <property type="term" value="P:fatty acid beta-oxidation"/>
    <property type="evidence" value="ECO:0007669"/>
    <property type="project" value="TreeGrafter"/>
</dbReference>